<gene>
    <name evidence="1" type="ORF">METZ01_LOCUS117585</name>
</gene>
<sequence length="96" mass="10408">TTNRVAMRPIGLKVGPVRTLATNPYMRKSNSQGSPVKIIANAKANTMPATDLAATSFTGFGKLRIDFMEIELTATYLAILINYRGTAFFKLLGAIN</sequence>
<reference evidence="1" key="1">
    <citation type="submission" date="2018-05" db="EMBL/GenBank/DDBJ databases">
        <authorList>
            <person name="Lanie J.A."/>
            <person name="Ng W.-L."/>
            <person name="Kazmierczak K.M."/>
            <person name="Andrzejewski T.M."/>
            <person name="Davidsen T.M."/>
            <person name="Wayne K.J."/>
            <person name="Tettelin H."/>
            <person name="Glass J.I."/>
            <person name="Rusch D."/>
            <person name="Podicherti R."/>
            <person name="Tsui H.-C.T."/>
            <person name="Winkler M.E."/>
        </authorList>
    </citation>
    <scope>NUCLEOTIDE SEQUENCE</scope>
</reference>
<organism evidence="1">
    <name type="scientific">marine metagenome</name>
    <dbReference type="NCBI Taxonomy" id="408172"/>
    <lineage>
        <taxon>unclassified sequences</taxon>
        <taxon>metagenomes</taxon>
        <taxon>ecological metagenomes</taxon>
    </lineage>
</organism>
<dbReference type="EMBL" id="UINC01015356">
    <property type="protein sequence ID" value="SVA64731.1"/>
    <property type="molecule type" value="Genomic_DNA"/>
</dbReference>
<name>A0A381XJT2_9ZZZZ</name>
<accession>A0A381XJT2</accession>
<feature type="non-terminal residue" evidence="1">
    <location>
        <position position="1"/>
    </location>
</feature>
<protein>
    <submittedName>
        <fullName evidence="1">Uncharacterized protein</fullName>
    </submittedName>
</protein>
<proteinExistence type="predicted"/>
<evidence type="ECO:0000313" key="1">
    <source>
        <dbReference type="EMBL" id="SVA64731.1"/>
    </source>
</evidence>
<dbReference type="AlphaFoldDB" id="A0A381XJT2"/>